<evidence type="ECO:0000313" key="2">
    <source>
        <dbReference type="Proteomes" id="UP000236047"/>
    </source>
</evidence>
<name>A0A2N8PR42_STRNR</name>
<dbReference type="RefSeq" id="WP_102922434.1">
    <property type="nucleotide sequence ID" value="NZ_LJSN01000001.1"/>
</dbReference>
<organism evidence="1 2">
    <name type="scientific">Streptomyces noursei</name>
    <name type="common">Streptomyces albulus</name>
    <dbReference type="NCBI Taxonomy" id="1971"/>
    <lineage>
        <taxon>Bacteria</taxon>
        <taxon>Bacillati</taxon>
        <taxon>Actinomycetota</taxon>
        <taxon>Actinomycetes</taxon>
        <taxon>Kitasatosporales</taxon>
        <taxon>Streptomycetaceae</taxon>
        <taxon>Streptomyces</taxon>
    </lineage>
</organism>
<dbReference type="AlphaFoldDB" id="A0A2N8PR42"/>
<reference evidence="2" key="1">
    <citation type="submission" date="2015-09" db="EMBL/GenBank/DDBJ databases">
        <authorList>
            <person name="Graham D.E."/>
            <person name="Mahan K.M."/>
            <person name="Klingeman D.M."/>
            <person name="Fida T."/>
            <person name="Giannone R.J."/>
            <person name="Hettich R.L."/>
            <person name="Parry R.J."/>
            <person name="Spain J.C."/>
        </authorList>
    </citation>
    <scope>NUCLEOTIDE SEQUENCE [LARGE SCALE GENOMIC DNA]</scope>
    <source>
        <strain evidence="2">JCM 4701</strain>
    </source>
</reference>
<proteinExistence type="predicted"/>
<gene>
    <name evidence="1" type="ORF">AOB60_00940</name>
</gene>
<dbReference type="Proteomes" id="UP000236047">
    <property type="component" value="Unassembled WGS sequence"/>
</dbReference>
<accession>A0A2N8PR42</accession>
<dbReference type="EMBL" id="LJSN01000001">
    <property type="protein sequence ID" value="PNE43506.1"/>
    <property type="molecule type" value="Genomic_DNA"/>
</dbReference>
<keyword evidence="2" id="KW-1185">Reference proteome</keyword>
<comment type="caution">
    <text evidence="1">The sequence shown here is derived from an EMBL/GenBank/DDBJ whole genome shotgun (WGS) entry which is preliminary data.</text>
</comment>
<sequence>MGLPLINVRVDARPEGDAHYWYEGYQVFHVANPRERNSEFVMKGVMIRLWDGGPIGIAWAECAWDEAAATAIQLANEMRPWAASASAIKRERPLASRLAEVRKELDSADGPIDEGSVRGTVPDDVVDAYIATSTQYRPGYPITRPHEVDFHGLLQAECRRLDEQVEEARRSVDATLPDMSALPAKPSRWWMDWDAPSHTWDRENWGDTLARRLAKTWARVSHSRDPLFRWCLSDDGMERAELHRITGVARSTIDRIAPPR</sequence>
<evidence type="ECO:0000313" key="1">
    <source>
        <dbReference type="EMBL" id="PNE43506.1"/>
    </source>
</evidence>
<protein>
    <submittedName>
        <fullName evidence="1">Uncharacterized protein</fullName>
    </submittedName>
</protein>